<evidence type="ECO:0000256" key="3">
    <source>
        <dbReference type="SAM" id="SignalP"/>
    </source>
</evidence>
<dbReference type="GO" id="GO:0004553">
    <property type="term" value="F:hydrolase activity, hydrolyzing O-glycosyl compounds"/>
    <property type="evidence" value="ECO:0007669"/>
    <property type="project" value="UniProtKB-ARBA"/>
</dbReference>
<evidence type="ECO:0000313" key="6">
    <source>
        <dbReference type="Proteomes" id="UP000077667"/>
    </source>
</evidence>
<dbReference type="STRING" id="1176587.A8C56_04075"/>
<keyword evidence="6" id="KW-1185">Reference proteome</keyword>
<gene>
    <name evidence="5" type="ORF">A8C56_04075</name>
</gene>
<dbReference type="GO" id="GO:0003677">
    <property type="term" value="F:DNA binding"/>
    <property type="evidence" value="ECO:0007669"/>
    <property type="project" value="UniProtKB-KW"/>
</dbReference>
<evidence type="ECO:0000313" key="5">
    <source>
        <dbReference type="EMBL" id="ANH80269.1"/>
    </source>
</evidence>
<feature type="domain" description="Beta-mannosidase-like galactose-binding" evidence="4">
    <location>
        <begin position="1014"/>
        <end position="1095"/>
    </location>
</feature>
<evidence type="ECO:0000259" key="4">
    <source>
        <dbReference type="Pfam" id="PF22666"/>
    </source>
</evidence>
<feature type="signal peptide" evidence="3">
    <location>
        <begin position="1"/>
        <end position="22"/>
    </location>
</feature>
<dbReference type="InterPro" id="IPR008979">
    <property type="entry name" value="Galactose-bd-like_sf"/>
</dbReference>
<evidence type="ECO:0000256" key="2">
    <source>
        <dbReference type="ARBA" id="ARBA00022801"/>
    </source>
</evidence>
<evidence type="ECO:0000256" key="1">
    <source>
        <dbReference type="ARBA" id="ARBA00022729"/>
    </source>
</evidence>
<organism evidence="5 6">
    <name type="scientific">Niabella ginsenosidivorans</name>
    <dbReference type="NCBI Taxonomy" id="1176587"/>
    <lineage>
        <taxon>Bacteria</taxon>
        <taxon>Pseudomonadati</taxon>
        <taxon>Bacteroidota</taxon>
        <taxon>Chitinophagia</taxon>
        <taxon>Chitinophagales</taxon>
        <taxon>Chitinophagaceae</taxon>
        <taxon>Niabella</taxon>
    </lineage>
</organism>
<dbReference type="InterPro" id="IPR054593">
    <property type="entry name" value="Beta-mannosidase-like_N2"/>
</dbReference>
<dbReference type="Proteomes" id="UP000077667">
    <property type="component" value="Chromosome"/>
</dbReference>
<dbReference type="KEGG" id="nia:A8C56_04075"/>
<protein>
    <submittedName>
        <fullName evidence="5">DNA-binding protein</fullName>
    </submittedName>
</protein>
<dbReference type="Pfam" id="PF22666">
    <property type="entry name" value="Glyco_hydro_2_N2"/>
    <property type="match status" value="1"/>
</dbReference>
<dbReference type="EMBL" id="CP015772">
    <property type="protein sequence ID" value="ANH80269.1"/>
    <property type="molecule type" value="Genomic_DNA"/>
</dbReference>
<name>A0A1A9HZM9_9BACT</name>
<proteinExistence type="predicted"/>
<dbReference type="SUPFAM" id="SSF49785">
    <property type="entry name" value="Galactose-binding domain-like"/>
    <property type="match status" value="1"/>
</dbReference>
<dbReference type="OrthoDB" id="9761519at2"/>
<dbReference type="PANTHER" id="PTHR43817:SF1">
    <property type="entry name" value="HYDROLASE, FAMILY 43, PUTATIVE (AFU_ORTHOLOGUE AFUA_3G01660)-RELATED"/>
    <property type="match status" value="1"/>
</dbReference>
<keyword evidence="1 3" id="KW-0732">Signal</keyword>
<dbReference type="AlphaFoldDB" id="A0A1A9HZM9"/>
<dbReference type="Gene3D" id="2.60.120.260">
    <property type="entry name" value="Galactose-binding domain-like"/>
    <property type="match status" value="1"/>
</dbReference>
<feature type="chain" id="PRO_5008389655" evidence="3">
    <location>
        <begin position="23"/>
        <end position="1124"/>
    </location>
</feature>
<keyword evidence="5" id="KW-0238">DNA-binding</keyword>
<reference evidence="5 6" key="1">
    <citation type="submission" date="2016-05" db="EMBL/GenBank/DDBJ databases">
        <title>Niabella ginsenosidivorans BS26 whole genome sequencing.</title>
        <authorList>
            <person name="Im W.T."/>
            <person name="Siddiqi M.Z."/>
        </authorList>
    </citation>
    <scope>NUCLEOTIDE SEQUENCE [LARGE SCALE GENOMIC DNA]</scope>
    <source>
        <strain evidence="5 6">BS26</strain>
    </source>
</reference>
<sequence length="1124" mass="124697">MMCFRSVILLTGLCGVLLQASAQRNRALSPESVLANPPEQARPWVFWYWMHAAVSKEGITADLEAMHAAGIGGAYLMPIGDTSVKVPYDHPVRQLTPEWWGMVSHAMKEAKRLDLKLAMHFSDGFALGGGPWIRPEQSMQKLTWSKTCLKAGSKAPVTISRPESNEGYYRDVAVFAYPAKSRIAFENKMIRPTVTTSTGVAADFLALPGPGNKQSFKTDTAAWIRYQYPEPFTVRSVRIHMGNNYQALRLIMEDSDDGVHFKRITRLQPPRQGWQDTDEDYTFSVPANTAKFFRFVYDKAGSEPGAEDLDAAKWKPSLKVMGIYLSDEPVINQYEAKNGSVWRVAANTDTTQVPDRDAVPFREVVDLTGKMDRNGTLHWAPPAGNWVVVRIGHTSTGHVNATGGAGKGLECDKFDPESIKLQFDNWFAKAFEKTDPGIAKKVLKIFHVDSWECGSQNWSTGFLSEFRQRRGYDLRPYLLVMTGVPLESAAASEKILHDVRTTIAELIHDVFYTTLKKLAHQKGVVFSAESVAPTMVSDGLLHYQSVDIPMGEFWLNSPTHDKPNDMLDAISGAHIYGKNIVQAEAFTTLRMDWSEQPGNLKVLGDRNFAMGINKMVLHVFAHNPFVNKRPGVTLDGIGLYFQRDQTWVRPGKAWIGYLARTSALLQLGKPVTDIAVFTGEEMPRRSVLPERLVNVLPGVLGADAVACEKKRMENAGQPMTTQPSGVLHAANIADPGNYINALHGYKYDCFNPDVLLKMRVENGRVVTPGGASYAVLVIPGRQPMNPNSHLLSVAVAGKIRQLVNEGATVIMDKGFDAPVGFKENAAELKAILKPLYDAKNTKRKLIAAPYQQPDLRALGLEKDVDVLKGGDTIAWTHRSLADGELYFISNPFERMRTLELAFRVKNLEPQLLDAVSGTVTKPADWRREGARTIVTITLAPNAAVFVHFKEPAVQRLASFKQSSTAEKQLAVIPGKWKVQFDPAFGGPEDTVTMDTLQLWNAFEQPGIKYYSGTAVYKNRFELKAFNTGPVWLQLDSLYNLAAVKINGIDCGTVWTYPLRTDISKAVKKGVNTIEIAVTNTWANRLAGDQQLPVEKRITWTTAPVRMQGRPLLKAGLQGVVRILQ</sequence>
<dbReference type="Pfam" id="PF17132">
    <property type="entry name" value="Glyco_hydro_106"/>
    <property type="match status" value="2"/>
</dbReference>
<dbReference type="NCBIfam" id="NF045579">
    <property type="entry name" value="rhamnoside_JR"/>
    <property type="match status" value="1"/>
</dbReference>
<dbReference type="PANTHER" id="PTHR43817">
    <property type="entry name" value="GLYCOSYL HYDROLASE"/>
    <property type="match status" value="1"/>
</dbReference>
<keyword evidence="2" id="KW-0378">Hydrolase</keyword>
<accession>A0A1A9HZM9</accession>